<dbReference type="GO" id="GO:0008410">
    <property type="term" value="F:CoA-transferase activity"/>
    <property type="evidence" value="ECO:0007669"/>
    <property type="project" value="TreeGrafter"/>
</dbReference>
<dbReference type="InterPro" id="IPR050483">
    <property type="entry name" value="CoA-transferase_III_domain"/>
</dbReference>
<sequence>MTSSPTDSSEEQMKPFDGIRVVDFTHVLAGPSATYQLAVMGADVIKIEPLHEPDMYREIGNSAELAKEGRGTEFLSQNGNKRSLSLDLSAPDGVAVARRLIETADVMVENYRFGVMERHGLGYDAVSALNPRIIYCSLTGFGHTGPKARHPAYDVVIQAYSGLMAANGTPDSSPVRVGPAILDYGTGAHAALAISSALFQRSRTGLGQCIDVAMADAAMMLMSNLVVTTQSIGQTPPPPGNQHPSRAAYSAYPTADGMLMVGAYTLKQLQRLLRAIDRDDLAEEVANATAKEIGERRDEFAELLTDILATQTADEWETHFNEAGVPAARVRRIDETLQHPQIQSRQVLQESDTIPETGLQLKAPVAAFNFAHGGPALTRPAPRLGEHSHQVLSEIGYSDDDISQLAACGTVYLEESTSTPK</sequence>
<keyword evidence="1" id="KW-0808">Transferase</keyword>
<dbReference type="Gene3D" id="3.30.1540.10">
    <property type="entry name" value="formyl-coa transferase, domain 3"/>
    <property type="match status" value="1"/>
</dbReference>
<name>A0A170PSH6_9ZZZZ</name>
<dbReference type="Pfam" id="PF02515">
    <property type="entry name" value="CoA_transf_3"/>
    <property type="match status" value="1"/>
</dbReference>
<proteinExistence type="predicted"/>
<reference evidence="2" key="1">
    <citation type="submission" date="2015-10" db="EMBL/GenBank/DDBJ databases">
        <authorList>
            <person name="Gilbert D.G."/>
        </authorList>
    </citation>
    <scope>NUCLEOTIDE SEQUENCE</scope>
</reference>
<dbReference type="Gene3D" id="3.40.50.10540">
    <property type="entry name" value="Crotonobetainyl-coa:carnitine coa-transferase, domain 1"/>
    <property type="match status" value="1"/>
</dbReference>
<protein>
    <submittedName>
        <fullName evidence="2">L-carnitine dehydratase/bile acid-inducible protein F</fullName>
    </submittedName>
</protein>
<gene>
    <name evidence="2" type="ORF">MGWOODY_XGa2170</name>
</gene>
<dbReference type="AlphaFoldDB" id="A0A170PSH6"/>
<organism evidence="2">
    <name type="scientific">hydrothermal vent metagenome</name>
    <dbReference type="NCBI Taxonomy" id="652676"/>
    <lineage>
        <taxon>unclassified sequences</taxon>
        <taxon>metagenomes</taxon>
        <taxon>ecological metagenomes</taxon>
    </lineage>
</organism>
<dbReference type="SUPFAM" id="SSF89796">
    <property type="entry name" value="CoA-transferase family III (CaiB/BaiF)"/>
    <property type="match status" value="1"/>
</dbReference>
<dbReference type="InterPro" id="IPR023606">
    <property type="entry name" value="CoA-Trfase_III_dom_1_sf"/>
</dbReference>
<evidence type="ECO:0000313" key="2">
    <source>
        <dbReference type="EMBL" id="CUS55102.1"/>
    </source>
</evidence>
<dbReference type="InterPro" id="IPR044855">
    <property type="entry name" value="CoA-Trfase_III_dom3_sf"/>
</dbReference>
<evidence type="ECO:0000256" key="1">
    <source>
        <dbReference type="ARBA" id="ARBA00022679"/>
    </source>
</evidence>
<accession>A0A170PSH6</accession>
<dbReference type="PANTHER" id="PTHR48207">
    <property type="entry name" value="SUCCINATE--HYDROXYMETHYLGLUTARATE COA-TRANSFERASE"/>
    <property type="match status" value="1"/>
</dbReference>
<dbReference type="EMBL" id="CZRL01000120">
    <property type="protein sequence ID" value="CUS55102.1"/>
    <property type="molecule type" value="Genomic_DNA"/>
</dbReference>
<dbReference type="InterPro" id="IPR003673">
    <property type="entry name" value="CoA-Trfase_fam_III"/>
</dbReference>
<dbReference type="PANTHER" id="PTHR48207:SF3">
    <property type="entry name" value="SUCCINATE--HYDROXYMETHYLGLUTARATE COA-TRANSFERASE"/>
    <property type="match status" value="1"/>
</dbReference>